<comment type="caution">
    <text evidence="2">The sequence shown here is derived from an EMBL/GenBank/DDBJ whole genome shotgun (WGS) entry which is preliminary data.</text>
</comment>
<feature type="compositionally biased region" description="Low complexity" evidence="1">
    <location>
        <begin position="171"/>
        <end position="183"/>
    </location>
</feature>
<reference evidence="2" key="2">
    <citation type="submission" date="2020-05" db="EMBL/GenBank/DDBJ databases">
        <authorList>
            <person name="Kim H.-S."/>
            <person name="Proctor R.H."/>
            <person name="Brown D.W."/>
        </authorList>
    </citation>
    <scope>NUCLEOTIDE SEQUENCE</scope>
    <source>
        <strain evidence="2">NRRL 20472</strain>
    </source>
</reference>
<dbReference type="Proteomes" id="UP000622797">
    <property type="component" value="Unassembled WGS sequence"/>
</dbReference>
<dbReference type="AlphaFoldDB" id="A0A8H4XCG4"/>
<proteinExistence type="predicted"/>
<evidence type="ECO:0000313" key="2">
    <source>
        <dbReference type="EMBL" id="KAF4969290.1"/>
    </source>
</evidence>
<evidence type="ECO:0000313" key="3">
    <source>
        <dbReference type="Proteomes" id="UP000622797"/>
    </source>
</evidence>
<sequence length="228" mass="24563">MAMLSEEATLAQVNTLEAVVNRMSMFEVEIRNLRSEVRNLQTEVKMLRDEKRDRDHRDDNVPIRAAREQEEAVRQQSSNVLGDTGPKDNNSSNKDNCNQGDGMANPRRGESTAGFSQGLDTSNRDHFLGEAVDPLVRGDVSGSGQGGNTSGHNNSHAVGRGGQGNSGAGRGNSTSGRESNRGLGSLGGLGDRGGRGGRGRVRSYGYGDSERIPEVLPKLSSWRSREPR</sequence>
<keyword evidence="3" id="KW-1185">Reference proteome</keyword>
<feature type="compositionally biased region" description="Low complexity" evidence="1">
    <location>
        <begin position="87"/>
        <end position="96"/>
    </location>
</feature>
<name>A0A8H4XCG4_9HYPO</name>
<gene>
    <name evidence="2" type="ORF">FSARC_3445</name>
</gene>
<feature type="compositionally biased region" description="Basic and acidic residues" evidence="1">
    <location>
        <begin position="48"/>
        <end position="73"/>
    </location>
</feature>
<reference evidence="2" key="1">
    <citation type="journal article" date="2020" name="BMC Genomics">
        <title>Correction to: Identification and distribution of gene clusters required for synthesis of sphingolipid metabolism inhibitors in diverse species of the filamentous fungus Fusarium.</title>
        <authorList>
            <person name="Kim H.S."/>
            <person name="Lohmar J.M."/>
            <person name="Busman M."/>
            <person name="Brown D.W."/>
            <person name="Naumann T.A."/>
            <person name="Divon H.H."/>
            <person name="Lysoe E."/>
            <person name="Uhlig S."/>
            <person name="Proctor R.H."/>
        </authorList>
    </citation>
    <scope>NUCLEOTIDE SEQUENCE</scope>
    <source>
        <strain evidence="2">NRRL 20472</strain>
    </source>
</reference>
<feature type="compositionally biased region" description="Gly residues" evidence="1">
    <location>
        <begin position="159"/>
        <end position="170"/>
    </location>
</feature>
<protein>
    <submittedName>
        <fullName evidence="2">Uncharacterized protein</fullName>
    </submittedName>
</protein>
<accession>A0A8H4XCG4</accession>
<organism evidence="2 3">
    <name type="scientific">Fusarium sarcochroum</name>
    <dbReference type="NCBI Taxonomy" id="1208366"/>
    <lineage>
        <taxon>Eukaryota</taxon>
        <taxon>Fungi</taxon>
        <taxon>Dikarya</taxon>
        <taxon>Ascomycota</taxon>
        <taxon>Pezizomycotina</taxon>
        <taxon>Sordariomycetes</taxon>
        <taxon>Hypocreomycetidae</taxon>
        <taxon>Hypocreales</taxon>
        <taxon>Nectriaceae</taxon>
        <taxon>Fusarium</taxon>
        <taxon>Fusarium lateritium species complex</taxon>
    </lineage>
</organism>
<dbReference type="EMBL" id="JABEXW010000166">
    <property type="protein sequence ID" value="KAF4969290.1"/>
    <property type="molecule type" value="Genomic_DNA"/>
</dbReference>
<feature type="region of interest" description="Disordered" evidence="1">
    <location>
        <begin position="48"/>
        <end position="228"/>
    </location>
</feature>
<evidence type="ECO:0000256" key="1">
    <source>
        <dbReference type="SAM" id="MobiDB-lite"/>
    </source>
</evidence>